<sequence length="165" mass="17588">MKITEAADLDASVEEVFALRTTEAFQDEKCARSSPLRHTVVIHREGDHTIIHTVRAMATDALPEAAQRATGAELHVDETQDWGPADADGSRSADVWIRLRGLPVTLTGTLTLSPTAAGSHQALAGSLRAAIPIVGGRIEHYAAMAITRGFDIEAQLVGESLRGGR</sequence>
<protein>
    <recommendedName>
        <fullName evidence="3">DUF2505 domain-containing protein</fullName>
    </recommendedName>
</protein>
<comment type="caution">
    <text evidence="1">The sequence shown here is derived from an EMBL/GenBank/DDBJ whole genome shotgun (WGS) entry which is preliminary data.</text>
</comment>
<keyword evidence="2" id="KW-1185">Reference proteome</keyword>
<evidence type="ECO:0008006" key="3">
    <source>
        <dbReference type="Google" id="ProtNLM"/>
    </source>
</evidence>
<dbReference type="Proteomes" id="UP001501475">
    <property type="component" value="Unassembled WGS sequence"/>
</dbReference>
<gene>
    <name evidence="1" type="ORF">GCM10009810_35260</name>
</gene>
<dbReference type="InterPro" id="IPR019639">
    <property type="entry name" value="DUF2505"/>
</dbReference>
<dbReference type="EMBL" id="BAAAPN010000103">
    <property type="protein sequence ID" value="GAA1775239.1"/>
    <property type="molecule type" value="Genomic_DNA"/>
</dbReference>
<evidence type="ECO:0000313" key="1">
    <source>
        <dbReference type="EMBL" id="GAA1775239.1"/>
    </source>
</evidence>
<organism evidence="1 2">
    <name type="scientific">Nostocoides vanveenii</name>
    <dbReference type="NCBI Taxonomy" id="330835"/>
    <lineage>
        <taxon>Bacteria</taxon>
        <taxon>Bacillati</taxon>
        <taxon>Actinomycetota</taxon>
        <taxon>Actinomycetes</taxon>
        <taxon>Micrococcales</taxon>
        <taxon>Intrasporangiaceae</taxon>
        <taxon>Nostocoides</taxon>
    </lineage>
</organism>
<accession>A0ABN2L634</accession>
<reference evidence="1 2" key="1">
    <citation type="journal article" date="2019" name="Int. J. Syst. Evol. Microbiol.">
        <title>The Global Catalogue of Microorganisms (GCM) 10K type strain sequencing project: providing services to taxonomists for standard genome sequencing and annotation.</title>
        <authorList>
            <consortium name="The Broad Institute Genomics Platform"/>
            <consortium name="The Broad Institute Genome Sequencing Center for Infectious Disease"/>
            <person name="Wu L."/>
            <person name="Ma J."/>
        </authorList>
    </citation>
    <scope>NUCLEOTIDE SEQUENCE [LARGE SCALE GENOMIC DNA]</scope>
    <source>
        <strain evidence="1 2">JCM 15591</strain>
    </source>
</reference>
<proteinExistence type="predicted"/>
<name>A0ABN2L634_9MICO</name>
<dbReference type="RefSeq" id="WP_344068809.1">
    <property type="nucleotide sequence ID" value="NZ_BAAAPN010000103.1"/>
</dbReference>
<evidence type="ECO:0000313" key="2">
    <source>
        <dbReference type="Proteomes" id="UP001501475"/>
    </source>
</evidence>
<dbReference type="Pfam" id="PF10698">
    <property type="entry name" value="DUF2505"/>
    <property type="match status" value="1"/>
</dbReference>